<evidence type="ECO:0000313" key="1">
    <source>
        <dbReference type="EMBL" id="SNC77543.1"/>
    </source>
</evidence>
<dbReference type="AlphaFoldDB" id="A0A212UHA1"/>
<dbReference type="Proteomes" id="UP000198131">
    <property type="component" value="Unassembled WGS sequence"/>
</dbReference>
<accession>A0A212UHA1</accession>
<sequence>MNRSFTKPSCVKFDSLFNIKRLIRRQMQFSIKGHTSLVLGLFDLIETEGIDASLASLLQRATHATLHSKLDEWEVVFKLIFNGGISDIRVYHRYSSDPRRREKWVMVHVPIPTTVQVKWGAPPQAVITLQAEVGDEKWFRTVPGDLSIASTLQEHCCIAARVGILLALTTGLTVGGQRVQVEPGLLQ</sequence>
<dbReference type="InterPro" id="IPR028963">
    <property type="entry name" value="Imm9"/>
</dbReference>
<gene>
    <name evidence="1" type="ORF">SAMN06265337_4131</name>
</gene>
<name>A0A212UHA1_9BACT</name>
<protein>
    <submittedName>
        <fullName evidence="1">Immunity protein 9</fullName>
    </submittedName>
</protein>
<dbReference type="Pfam" id="PF15587">
    <property type="entry name" value="Imm9"/>
    <property type="match status" value="1"/>
</dbReference>
<reference evidence="2" key="1">
    <citation type="submission" date="2017-06" db="EMBL/GenBank/DDBJ databases">
        <authorList>
            <person name="Varghese N."/>
            <person name="Submissions S."/>
        </authorList>
    </citation>
    <scope>NUCLEOTIDE SEQUENCE [LARGE SCALE GENOMIC DNA]</scope>
    <source>
        <strain evidence="2">DSM 11116</strain>
    </source>
</reference>
<keyword evidence="2" id="KW-1185">Reference proteome</keyword>
<dbReference type="EMBL" id="FYEW01000004">
    <property type="protein sequence ID" value="SNC77543.1"/>
    <property type="molecule type" value="Genomic_DNA"/>
</dbReference>
<organism evidence="1 2">
    <name type="scientific">Hymenobacter gelipurpurascens</name>
    <dbReference type="NCBI Taxonomy" id="89968"/>
    <lineage>
        <taxon>Bacteria</taxon>
        <taxon>Pseudomonadati</taxon>
        <taxon>Bacteroidota</taxon>
        <taxon>Cytophagia</taxon>
        <taxon>Cytophagales</taxon>
        <taxon>Hymenobacteraceae</taxon>
        <taxon>Hymenobacter</taxon>
    </lineage>
</organism>
<evidence type="ECO:0000313" key="2">
    <source>
        <dbReference type="Proteomes" id="UP000198131"/>
    </source>
</evidence>
<proteinExistence type="predicted"/>